<accession>A0AA36M519</accession>
<protein>
    <submittedName>
        <fullName evidence="1">Uncharacterized protein</fullName>
    </submittedName>
</protein>
<gene>
    <name evidence="1" type="ORF">CYNAS_LOCUS11207</name>
</gene>
<dbReference type="EMBL" id="CATQJL010000223">
    <property type="protein sequence ID" value="CAJ0599224.1"/>
    <property type="molecule type" value="Genomic_DNA"/>
</dbReference>
<comment type="caution">
    <text evidence="1">The sequence shown here is derived from an EMBL/GenBank/DDBJ whole genome shotgun (WGS) entry which is preliminary data.</text>
</comment>
<dbReference type="Proteomes" id="UP001176961">
    <property type="component" value="Unassembled WGS sequence"/>
</dbReference>
<dbReference type="AlphaFoldDB" id="A0AA36M519"/>
<sequence>MGAESSSSISEVSQKAGITASLLELLIASLSPLLPVHSPLRRATVYLLRRGLALVPQNSFGSGQGV</sequence>
<evidence type="ECO:0000313" key="1">
    <source>
        <dbReference type="EMBL" id="CAJ0599224.1"/>
    </source>
</evidence>
<keyword evidence="2" id="KW-1185">Reference proteome</keyword>
<organism evidence="1 2">
    <name type="scientific">Cylicocyclus nassatus</name>
    <name type="common">Nematode worm</name>
    <dbReference type="NCBI Taxonomy" id="53992"/>
    <lineage>
        <taxon>Eukaryota</taxon>
        <taxon>Metazoa</taxon>
        <taxon>Ecdysozoa</taxon>
        <taxon>Nematoda</taxon>
        <taxon>Chromadorea</taxon>
        <taxon>Rhabditida</taxon>
        <taxon>Rhabditina</taxon>
        <taxon>Rhabditomorpha</taxon>
        <taxon>Strongyloidea</taxon>
        <taxon>Strongylidae</taxon>
        <taxon>Cylicocyclus</taxon>
    </lineage>
</organism>
<reference evidence="1" key="1">
    <citation type="submission" date="2023-07" db="EMBL/GenBank/DDBJ databases">
        <authorList>
            <consortium name="CYATHOMIX"/>
        </authorList>
    </citation>
    <scope>NUCLEOTIDE SEQUENCE</scope>
    <source>
        <strain evidence="1">N/A</strain>
    </source>
</reference>
<proteinExistence type="predicted"/>
<name>A0AA36M519_CYLNA</name>
<evidence type="ECO:0000313" key="2">
    <source>
        <dbReference type="Proteomes" id="UP001176961"/>
    </source>
</evidence>